<dbReference type="PROSITE" id="PS00615">
    <property type="entry name" value="C_TYPE_LECTIN_1"/>
    <property type="match status" value="11"/>
</dbReference>
<dbReference type="Proteomes" id="UP000796761">
    <property type="component" value="Unassembled WGS sequence"/>
</dbReference>
<feature type="disulfide bond" evidence="18">
    <location>
        <begin position="158"/>
        <end position="184"/>
    </location>
</feature>
<feature type="domain" description="C-type lectin" evidence="21">
    <location>
        <begin position="2296"/>
        <end position="2407"/>
    </location>
</feature>
<feature type="domain" description="C-type lectin" evidence="21">
    <location>
        <begin position="1850"/>
        <end position="1973"/>
    </location>
</feature>
<evidence type="ECO:0000256" key="9">
    <source>
        <dbReference type="ARBA" id="ARBA00022737"/>
    </source>
</evidence>
<feature type="domain" description="C-type lectin" evidence="21">
    <location>
        <begin position="2143"/>
        <end position="2276"/>
    </location>
</feature>
<keyword evidence="9" id="KW-0677">Repeat</keyword>
<dbReference type="InterPro" id="IPR049406">
    <property type="entry name" value="ZIP4_12_EF-hand"/>
</dbReference>
<feature type="domain" description="C-type lectin" evidence="21">
    <location>
        <begin position="641"/>
        <end position="764"/>
    </location>
</feature>
<keyword evidence="14 18" id="KW-1015">Disulfide bond</keyword>
<evidence type="ECO:0000256" key="10">
    <source>
        <dbReference type="ARBA" id="ARBA00022753"/>
    </source>
</evidence>
<evidence type="ECO:0000256" key="4">
    <source>
        <dbReference type="ARBA" id="ARBA00022475"/>
    </source>
</evidence>
<keyword evidence="7" id="KW-0732">Signal</keyword>
<feature type="domain" description="C-type lectin" evidence="21">
    <location>
        <begin position="937"/>
        <end position="1071"/>
    </location>
</feature>
<reference evidence="23" key="1">
    <citation type="submission" date="2019-04" db="EMBL/GenBank/DDBJ databases">
        <title>Genome assembly of Zosterops borbonicus 15179.</title>
        <authorList>
            <person name="Leroy T."/>
            <person name="Anselmetti Y."/>
            <person name="Tilak M.-K."/>
            <person name="Nabholz B."/>
        </authorList>
    </citation>
    <scope>NUCLEOTIDE SEQUENCE</scope>
    <source>
        <strain evidence="23">HGM_15179</strain>
        <tissue evidence="23">Muscle</tissue>
    </source>
</reference>
<dbReference type="PROSITE" id="PS00023">
    <property type="entry name" value="FN2_1"/>
    <property type="match status" value="1"/>
</dbReference>
<dbReference type="CDD" id="cd23407">
    <property type="entry name" value="beta-trefoil_Ricin_MRC1"/>
    <property type="match status" value="2"/>
</dbReference>
<feature type="domain" description="C-type lectin" evidence="21">
    <location>
        <begin position="3641"/>
        <end position="3752"/>
    </location>
</feature>
<dbReference type="Gene3D" id="2.80.10.50">
    <property type="match status" value="2"/>
</dbReference>
<evidence type="ECO:0000259" key="22">
    <source>
        <dbReference type="PROSITE" id="PS51092"/>
    </source>
</evidence>
<feature type="domain" description="C-type lectin" evidence="21">
    <location>
        <begin position="3192"/>
        <end position="3312"/>
    </location>
</feature>
<feature type="domain" description="C-type lectin" evidence="21">
    <location>
        <begin position="1233"/>
        <end position="1348"/>
    </location>
</feature>
<evidence type="ECO:0000256" key="13">
    <source>
        <dbReference type="ARBA" id="ARBA00023136"/>
    </source>
</evidence>
<feature type="domain" description="C-type lectin" evidence="21">
    <location>
        <begin position="2907"/>
        <end position="3024"/>
    </location>
</feature>
<dbReference type="Pfam" id="PF24562">
    <property type="entry name" value="CysR_MRC2_N"/>
    <property type="match status" value="2"/>
</dbReference>
<evidence type="ECO:0000256" key="11">
    <source>
        <dbReference type="ARBA" id="ARBA00022837"/>
    </source>
</evidence>
<dbReference type="PROSITE" id="PS50041">
    <property type="entry name" value="C_TYPE_LECTIN_2"/>
    <property type="match status" value="24"/>
</dbReference>
<dbReference type="OrthoDB" id="5858677at2759"/>
<keyword evidence="11" id="KW-0106">Calcium</keyword>
<feature type="domain" description="C-type lectin" evidence="21">
    <location>
        <begin position="3048"/>
        <end position="3163"/>
    </location>
</feature>
<dbReference type="InterPro" id="IPR041137">
    <property type="entry name" value="ZIP4_N"/>
</dbReference>
<dbReference type="SMART" id="SM00034">
    <property type="entry name" value="CLECT"/>
    <property type="match status" value="24"/>
</dbReference>
<feature type="domain" description="C-type lectin" evidence="21">
    <location>
        <begin position="2435"/>
        <end position="2551"/>
    </location>
</feature>
<keyword evidence="8" id="KW-0430">Lectin</keyword>
<dbReference type="InterPro" id="IPR003689">
    <property type="entry name" value="ZIP"/>
</dbReference>
<dbReference type="SMART" id="SM00458">
    <property type="entry name" value="RICIN"/>
    <property type="match status" value="2"/>
</dbReference>
<dbReference type="InterPro" id="IPR036943">
    <property type="entry name" value="FN_type2_sf"/>
</dbReference>
<dbReference type="PRINTS" id="PR00013">
    <property type="entry name" value="FNTYPEII"/>
</dbReference>
<feature type="region of interest" description="Disordered" evidence="19">
    <location>
        <begin position="4337"/>
        <end position="4371"/>
    </location>
</feature>
<feature type="disulfide bond" evidence="18">
    <location>
        <begin position="172"/>
        <end position="199"/>
    </location>
</feature>
<feature type="disulfide bond" evidence="18">
    <location>
        <begin position="2708"/>
        <end position="2734"/>
    </location>
</feature>
<evidence type="ECO:0000256" key="1">
    <source>
        <dbReference type="ARBA" id="ARBA00004141"/>
    </source>
</evidence>
<feature type="domain" description="Fibronectin type-II" evidence="22">
    <location>
        <begin position="153"/>
        <end position="201"/>
    </location>
</feature>
<dbReference type="Pfam" id="PF00059">
    <property type="entry name" value="Lectin_C"/>
    <property type="match status" value="24"/>
</dbReference>
<dbReference type="GO" id="GO:0010008">
    <property type="term" value="C:endosome membrane"/>
    <property type="evidence" value="ECO:0007669"/>
    <property type="project" value="UniProtKB-SubCell"/>
</dbReference>
<feature type="domain" description="Fibronectin type-II" evidence="22">
    <location>
        <begin position="1360"/>
        <end position="1408"/>
    </location>
</feature>
<evidence type="ECO:0000256" key="12">
    <source>
        <dbReference type="ARBA" id="ARBA00022989"/>
    </source>
</evidence>
<dbReference type="Pfam" id="PF02535">
    <property type="entry name" value="Zip"/>
    <property type="match status" value="1"/>
</dbReference>
<feature type="domain" description="Fibronectin type-II" evidence="22">
    <location>
        <begin position="2703"/>
        <end position="2751"/>
    </location>
</feature>
<dbReference type="GO" id="GO:0005537">
    <property type="term" value="F:D-mannose binding"/>
    <property type="evidence" value="ECO:0007669"/>
    <property type="project" value="UniProtKB-ARBA"/>
</dbReference>
<dbReference type="EMBL" id="SWJQ01000036">
    <property type="protein sequence ID" value="TRZ24955.1"/>
    <property type="molecule type" value="Genomic_DNA"/>
</dbReference>
<keyword evidence="10" id="KW-0967">Endosome</keyword>
<dbReference type="SUPFAM" id="SSF56436">
    <property type="entry name" value="C-type lectin-like"/>
    <property type="match status" value="24"/>
</dbReference>
<feature type="transmembrane region" description="Helical" evidence="20">
    <location>
        <begin position="4290"/>
        <end position="4315"/>
    </location>
</feature>
<feature type="domain" description="C-type lectin" evidence="21">
    <location>
        <begin position="1565"/>
        <end position="1681"/>
    </location>
</feature>
<feature type="domain" description="C-type lectin" evidence="21">
    <location>
        <begin position="3484"/>
        <end position="3619"/>
    </location>
</feature>
<evidence type="ECO:0000256" key="19">
    <source>
        <dbReference type="SAM" id="MobiDB-lite"/>
    </source>
</evidence>
<feature type="transmembrane region" description="Helical" evidence="20">
    <location>
        <begin position="4446"/>
        <end position="4468"/>
    </location>
</feature>
<feature type="domain" description="C-type lectin" evidence="21">
    <location>
        <begin position="1706"/>
        <end position="1821"/>
    </location>
</feature>
<keyword evidence="12 20" id="KW-1133">Transmembrane helix</keyword>
<evidence type="ECO:0000256" key="20">
    <source>
        <dbReference type="SAM" id="Phobius"/>
    </source>
</evidence>
<dbReference type="InterPro" id="IPR016187">
    <property type="entry name" value="CTDL_fold"/>
</dbReference>
<dbReference type="GO" id="GO:0005886">
    <property type="term" value="C:plasma membrane"/>
    <property type="evidence" value="ECO:0007669"/>
    <property type="project" value="UniProtKB-SubCell"/>
</dbReference>
<keyword evidence="16" id="KW-0325">Glycoprotein</keyword>
<feature type="transmembrane region" description="Helical" evidence="20">
    <location>
        <begin position="4474"/>
        <end position="4491"/>
    </location>
</feature>
<comment type="subcellular location">
    <subcellularLocation>
        <location evidence="2">Cell membrane</location>
        <topology evidence="2">Single-pass type I membrane protein</topology>
    </subcellularLocation>
    <subcellularLocation>
        <location evidence="3">Endosome membrane</location>
        <topology evidence="3">Single-pass type I membrane protein</topology>
    </subcellularLocation>
    <subcellularLocation>
        <location evidence="1">Membrane</location>
        <topology evidence="1">Multi-pass membrane protein</topology>
    </subcellularLocation>
</comment>
<dbReference type="CDD" id="cd00037">
    <property type="entry name" value="CLECT"/>
    <property type="match status" value="23"/>
</dbReference>
<dbReference type="FunFam" id="2.80.10.50:FF:000032">
    <property type="entry name" value="macrophage mannose receptor 1"/>
    <property type="match status" value="2"/>
</dbReference>
<evidence type="ECO:0000313" key="24">
    <source>
        <dbReference type="Proteomes" id="UP000796761"/>
    </source>
</evidence>
<feature type="domain" description="C-type lectin" evidence="21">
    <location>
        <begin position="220"/>
        <end position="331"/>
    </location>
</feature>
<dbReference type="FunFam" id="3.10.100.10:FF:000022">
    <property type="entry name" value="Mannose receptor C-type 1"/>
    <property type="match status" value="1"/>
</dbReference>
<feature type="domain" description="C-type lectin" evidence="21">
    <location>
        <begin position="2763"/>
        <end position="2879"/>
    </location>
</feature>
<dbReference type="FunFam" id="3.10.100.10:FF:000030">
    <property type="entry name" value="Mannose receptor C-type 1"/>
    <property type="match status" value="2"/>
</dbReference>
<dbReference type="CDD" id="cd00062">
    <property type="entry name" value="FN2"/>
    <property type="match status" value="3"/>
</dbReference>
<keyword evidence="24" id="KW-1185">Reference proteome</keyword>
<evidence type="ECO:0000256" key="14">
    <source>
        <dbReference type="ARBA" id="ARBA00023157"/>
    </source>
</evidence>
<feature type="transmembrane region" description="Helical" evidence="20">
    <location>
        <begin position="4243"/>
        <end position="4267"/>
    </location>
</feature>
<feature type="domain" description="C-type lectin" evidence="21">
    <location>
        <begin position="791"/>
        <end position="911"/>
    </location>
</feature>
<feature type="domain" description="C-type lectin" evidence="21">
    <location>
        <begin position="1093"/>
        <end position="1204"/>
    </location>
</feature>
<dbReference type="FunFam" id="3.10.100.10:FF:000025">
    <property type="entry name" value="Mannose receptor C-type 1"/>
    <property type="match status" value="3"/>
</dbReference>
<evidence type="ECO:0000256" key="15">
    <source>
        <dbReference type="ARBA" id="ARBA00023170"/>
    </source>
</evidence>
<dbReference type="PROSITE" id="PS51092">
    <property type="entry name" value="FN2_2"/>
    <property type="match status" value="3"/>
</dbReference>
<evidence type="ECO:0000256" key="16">
    <source>
        <dbReference type="ARBA" id="ARBA00023180"/>
    </source>
</evidence>
<dbReference type="FunFam" id="2.10.10.10:FF:000001">
    <property type="entry name" value="Fibronectin 1a isoform 1"/>
    <property type="match status" value="3"/>
</dbReference>
<dbReference type="Pfam" id="PF18292">
    <property type="entry name" value="ZIP4_domain"/>
    <property type="match status" value="1"/>
</dbReference>
<dbReference type="SMART" id="SM00059">
    <property type="entry name" value="FN2"/>
    <property type="match status" value="3"/>
</dbReference>
<keyword evidence="6 20" id="KW-0812">Transmembrane</keyword>
<evidence type="ECO:0000256" key="18">
    <source>
        <dbReference type="PROSITE-ProRule" id="PRU00479"/>
    </source>
</evidence>
<proteinExistence type="predicted"/>
<dbReference type="Pfam" id="PF21116">
    <property type="entry name" value="EF-hand_Zip"/>
    <property type="match status" value="1"/>
</dbReference>
<evidence type="ECO:0000256" key="17">
    <source>
        <dbReference type="ARBA" id="ARBA00071860"/>
    </source>
</evidence>
<protein>
    <recommendedName>
        <fullName evidence="17">Macrophage mannose receptor 1</fullName>
    </recommendedName>
</protein>
<evidence type="ECO:0000259" key="21">
    <source>
        <dbReference type="PROSITE" id="PS50041"/>
    </source>
</evidence>
<evidence type="ECO:0000256" key="6">
    <source>
        <dbReference type="ARBA" id="ARBA00022692"/>
    </source>
</evidence>
<feature type="disulfide bond" evidence="18">
    <location>
        <begin position="1379"/>
        <end position="1406"/>
    </location>
</feature>
<feature type="transmembrane region" description="Helical" evidence="20">
    <location>
        <begin position="4213"/>
        <end position="4236"/>
    </location>
</feature>
<dbReference type="InterPro" id="IPR018378">
    <property type="entry name" value="C-type_lectin_CS"/>
</dbReference>
<dbReference type="InterPro" id="IPR000562">
    <property type="entry name" value="FN_type2_dom"/>
</dbReference>
<evidence type="ECO:0000256" key="3">
    <source>
        <dbReference type="ARBA" id="ARBA00004530"/>
    </source>
</evidence>
<feature type="domain" description="C-type lectin" evidence="21">
    <location>
        <begin position="2000"/>
        <end position="2116"/>
    </location>
</feature>
<feature type="compositionally biased region" description="Basic and acidic residues" evidence="19">
    <location>
        <begin position="4337"/>
        <end position="4347"/>
    </location>
</feature>
<dbReference type="InterPro" id="IPR001304">
    <property type="entry name" value="C-type_lectin-like"/>
</dbReference>
<keyword evidence="13 20" id="KW-0472">Membrane</keyword>
<evidence type="ECO:0000256" key="2">
    <source>
        <dbReference type="ARBA" id="ARBA00004251"/>
    </source>
</evidence>
<dbReference type="Pfam" id="PF00040">
    <property type="entry name" value="fn2"/>
    <property type="match status" value="3"/>
</dbReference>
<dbReference type="PROSITE" id="PS50231">
    <property type="entry name" value="RICIN_B_LECTIN"/>
    <property type="match status" value="2"/>
</dbReference>
<dbReference type="InterPro" id="IPR035992">
    <property type="entry name" value="Ricin_B-like_lectins"/>
</dbReference>
<comment type="caution">
    <text evidence="23">The sequence shown here is derived from an EMBL/GenBank/DDBJ whole genome shotgun (WGS) entry which is preliminary data.</text>
</comment>
<feature type="domain" description="C-type lectin" evidence="21">
    <location>
        <begin position="497"/>
        <end position="612"/>
    </location>
</feature>
<sequence>MHLRIGWMEKDIKTFLLYNKVNRLCIEASIAQSVRTATCNQENESQKFRWITDHQLMSVKLKLCLGVPLKKDQAMVTLYPCNQKSELQWWECRNESLLAIQGEDLFFSPGNEEHDNVLLKKELSAKNKWNIYGAMDVLCSQGYEETFTLLGNSFGAPCVFPFLLERRWRAECTAAGRTDGRLWCATTADYDTDQRYGFCPSRDILFDSTWTTDPSTNVPYQINADSALTWHQARKSCQQQNAELLSITDIHEQTYLRDLTDGTYSALWTGLNRLDLSSGWEWIGGSPLQYLNWAPGSPSPESGKLCVVLNPEIKAKWQNWECDQKLGYICKKKNFTLVPSGDLGAVTCPDGWVPYVDHCYKIFRDSKGWEGALTSCQKEGSHLASIQNLEEHNFVVSQLGYKPTDKLWIGLNDRKVQMYFEWSDGTPVTYTKWHLGEPSTTNNRPEDCVLIKGQNGYWADHVCEKKAGYICKRKGTSKIAGEKEITAAGCKKGWRRYGTYCYFIGHVPATFSDANTTCEGEEGYLATVESRYEQAYLTSLVGLRSEKYFWLGLSDVQDQGIFSWANGEAVSFTHWDAGMPGNNPGCVAMRTGTAAGLWDVLDCETKQKYICKQWAKGATVQPIPATALVPTCPEGWVSNNHRSSCFKHFCRSEIGKKSWFEARDFCRQIGGDLVTINNKDEIPLLIQAMRANRCMFETVWLGIFSLNPDEGFAWSDGSPVRYTNWDDSSRNSGLRKFCGSFHYGRYSEQWSLLVCQEQHNWVCQIKQGMSLKPEPIDTYEYKTTADGWVIYEDKLYYISKEQVSMEEAREFCRKNSADLAVVNSNSERRFLKRALKENESYGRQPIGYFIGLRVSLDKKFSWLDGTPVTYVAWAPNEPNFANNEENCVVMLSEHGLWNDISCSSANNFICEKHNSSINSTLLSPLPPGGCPESWIFFNNKCFKVFASSITRNHTWHAARDVCFNLGGNLAAIQNEQVQAFLFYHLKYATTNVWIGMNDINSESTFLWTDGSTVSYTNWATGAPENQQSYFDYYEFEKVTDDALETDCVFIMKSDGKWRDDSCDNKRGYVCQMDSLPSHPEVPTTNPASDFTHYGDSSYSVISSEMQWEEARRNCQDKSGELASISDAYIHSFLWIQMLKCGKPVWIGLNSNMTGGYHKWTNNWKTVYTKWAAGEPKENSACVYLDLDGTWKTASCNESYFSVCMISDEIAPTDPAELPGDCPEADELQAWIPYHDHCYYLEASAGRTWALASLECAHLGATLVSVENIDESHFLTHKIQPLGNKVGGFWIGLYKNVEGQWLWLDNAVLDFVNWEEKEFSEEHQCVEITAPSGYWDKSDCSAEKGFICKKPKVTFTLRGNANGQPCVFPFKYEDKQYNECTDAGRSDGLLWCATTPDFDADKVYGFCPLINDTERFWTEDVSTGIHYQINSESALTWHQARKSCQQQNAELLSITEAQEQAYIGELTKEFGFGFWIGLNALDFNSGWQWAGGSPFRYLNWAPGSPFLLPGKLCGLLNPKKNAKWENQACNQRLGYICKKGSFSSKPDIMPEGELRPVQCTDGWWPYAGHCYSIHRDPKTWEDALSSCKKQDGDLASIHNIAEHSFLVSQLGYKPTEELWLGLNDLKAHLYFEWSDGTPVTFTKWQRRHPTNTNGLEHCVTMKGQDGYWATDVCNKQLGYICKKKPSSQSSEKETIKDLGCQKDWKRYGFHCYLVGSALLTFSEANKTCEQSKAYLATVESRNEQTFLISLTGLRSEKHFWIGLSDTEERGSFRWTNGETPHFTHWNTAMPGKEQGCVVMGPGIAAGLWDVVNCEKKSNYLCKQRAAGVPPPAPPEQVPAAMCAEGWDRASRGDSCLKFFVREGNQKKSWFEAEEFCREIGGNLVTINTREDQILLWQLASDKGLNTQAFWIGLFLLNPDEGFAWIDGSPVIYENWEEDEPNNYEELEHCVMFNRSPQMRWNDLRCDHLLNWICETKKGTLIKPEPNYKLDYQLTKDGWIIYENKQYYFSKEHAHMEEARRICQKNFADLVVIEKESKRRFLWQYIYTKHRGKSYFIGLVVSFDQRFRWLDDTPVNYVAWAPNEPNFANNDENCVIMSEDFGFWKDINCAVKNAFICERHNSTYSGFAPTVLPPLGGCPESWLLFNNKCYKIFGSREEDKLTWHSARSVCRELGGNLASIHNSQVQAFLTFHLKDISSETWIGLNDINSEGTYLWTDGSVFDYSRWARSFPLRDKFTVVDWKFITIETDCIIMTKRSVDEAGLWENTDCEHNKSYICQMDSEPELFHPSAPDSDFVHYDNSSYLLIPSKMSWEEARKACKEKSSELASIFDYYSNIFLQLQAVQYGEALWIGLKSDVNYGYYRWTNKRKVSFSHWDYEEPKLKIACVYLALSGAWKTARCNEKHLPVCKKSEDVVPSDPPQGIGQCPESDHVSWIPFQGHCYNFNANEMTWAHSVTQCIQSGGVLTSVEDLDESNFLIEHADLYTSKTTGFWIGIYRNVNGQLLWQDNSALDFVNWGDGQPSGDELDFCVELSAATGYWSVLPCSSQKGFICKKPKTILKAAGNVEDKEAFLIFNEDTKFCLIAQSSEAVTIATCKENSDLQKFRWVSDHQLMSVAFAQCLGVPYKRNQAKISLYPCNKESEFQKWECSNAALAIQGEDLFLSAGKKRENIALKTEAMDKWKIYGTMDDLCSQSHEDLFTLLGNSNGAPCVFPFLLSGRWYADCTAAGRSDGLFWCATTPDFDKDHLYGFCPAANIDRFWSTDPLTGTYYQINHQSALTWHQARKSCQQQNAELLSVTEIHEQIYLRDLIDSRRFSLWIGLNSLNLKSGWQWSGGFPFRYFNWAPGSPEPEREKLCAVLNPRRDAKWENQPCDLKFGYICKKENSTKDLLVLPSGDVEPVKCPEGWLPYGGHCFMVHRDPKEWREALSSCNESNGNLASIHNPEEHGFILSQLGYRAADELWIGLNNLKIQMYFEWSDGTPVTYTKWLPGEPTHEVIGQEDCVVMAGKDGYWADSACDRKLGYICRRDPLQGVPGTAKTDPACLKGWERYGFYCYLVGHTSVTFSEAKKTCERSSGYLTSIGDRYEQAYLTSLIGLSSEKYFWIGLSDMEEQGTFKWVTGEGVLYTNWNAAMPGKEAGCVALRTGNAAGLWDVQNCEVKAKFLCKKLAEKVTAPVASETISDSKCPLGWDTSNSTNSCFRGFVREEYQKKSWFEARDFCREIGGDLAAIRNEEEQTVIENLIRKKSPSFQPFWIGLQFLDPDGGLSWSDGSPVNYKEKDYFYDTTFQDCGAIRENPSLSWIKEHCEYSHNWICVIKKGTSLKPEPLGPSTTYEVTEDGWIVKGDKQYFFSPEKTSMEKARTFCKNNHGNLATIENNSERKFLWKYILKNGKLNSYLIGLIQNNDRQFSWMSGSPVHYAAWAPGEPNFAGIQENCVVLNKKDGLWNDVSCGFSNGYICERHRSFINGTIPSAVPSAPGGCPSDWILFKNKCYKFFGSGYDYWITGMRVCRSFGGDLASIPNEQVQAFLTYHLKDVSNDVWIGLNDLLSELNFVWSDGSAVSYTNWAKDSPKLVEPIMYESLHPEDGQNRQQFDCVSLKRGPADDTGKWNNEECHNYRGYICQKDSDPKLAKSPATVLDFAFDPSSGFSYSVTHSKMNWEEAHQNCNNNASELASILDPYSQALLFLHAKEYGEPLWIGLNSNMTNGKYQWMDRWSLVYSKWASGEPKQTLACVYLDTDGTWKTASCEEKFFSVCKNSDVMAPTEPPQLPGKCPESRGHKSWIPFSGHCYYFEASKKRSWSQAHEECAQLGADLVSVGDYSEANFLLETIKILHGKSLNFWVGLKKDDRDPGISMPSVLIAEGQPGEEHGQDGSNPPSRGSLVEVLRILSAENTELHMNHSRELVKMLLERAECPQRIYGMQEDCNLCLEPDALLLIAGGDLEDHLSEEVFERISLILLYYILHRRDMCSSEFSLNDKDYKFYLQSMLSLRHDEDCYYFSRNETEDILVAVRQHFKTSENQCVDVSTLEKNADIMDRDGADENTLPRLAALIFTLALQGVCMGKASLPSPEFFIKYIFSSLNSTTELQVTELEQLLNVLTAKKTCTVNGQFHSHKRRHYSMATRDIGRRNTPVKGNHTKGDYLKSYFEDRERNTDWDQVCFSANELVKIFLKNSSSSISKDHFKQISPAIIQQLLSCSCQLPDFKQIKLPPTTVEKYGYSTVAVLLITTGSMFGTTLILFNSCQEIYTLILQLFVGLAVGTLSGDALLHLIPQTLGLHKHEAQDLEHFYEGKEYIWKLLGIIGGIHGFFLIEKCFFLLVTPRDQQGLSLVNGHWGHSHDLPVESEFNEHSGRGKSTSTIQLRSPEDSEPAEVPSESKVISKKSKKISLLAIMVLVGDSLHNFADGLAIGAAFSSSTETGVTTTVAILCHEIPHEMGDFAVLLSTGLPTKIAILMNFISALTAFLGLYIGLSLSTDPSIQNWIFTVTAGMFLYLSLAEMEVQHCTQHCRYVSSGLSREAVLAMLTDKLDMSQQPFLTAQKGKSLLCKADFQLDPSLYWCMGSFLPRDRTWHFDFFNLTNETPVCQFLQLIKIPLNGSTTPSSVPPADQVPSFLFLQPTTLNNSYGVLKTIEESHASELPVSVT</sequence>
<feature type="disulfide bond" evidence="18">
    <location>
        <begin position="1365"/>
        <end position="1391"/>
    </location>
</feature>
<feature type="domain" description="C-type lectin" evidence="21">
    <location>
        <begin position="355"/>
        <end position="472"/>
    </location>
</feature>
<dbReference type="PANTHER" id="PTHR22803">
    <property type="entry name" value="MANNOSE, PHOSPHOLIPASE, LECTIN RECEPTOR RELATED"/>
    <property type="match status" value="1"/>
</dbReference>
<dbReference type="Gene3D" id="2.10.10.10">
    <property type="entry name" value="Fibronectin, type II, collagen-binding"/>
    <property type="match status" value="3"/>
</dbReference>
<dbReference type="FunFam" id="3.10.100.10:FF:000027">
    <property type="entry name" value="Mannose receptor, C type 1"/>
    <property type="match status" value="3"/>
</dbReference>
<gene>
    <name evidence="23" type="ORF">HGM15179_002176</name>
</gene>
<feature type="domain" description="C-type lectin" evidence="21">
    <location>
        <begin position="3781"/>
        <end position="3840"/>
    </location>
</feature>
<dbReference type="SUPFAM" id="SSF50370">
    <property type="entry name" value="Ricin B-like lectins"/>
    <property type="match status" value="2"/>
</dbReference>
<dbReference type="Gene3D" id="3.10.100.10">
    <property type="entry name" value="Mannose-Binding Protein A, subunit A"/>
    <property type="match status" value="24"/>
</dbReference>
<feature type="domain" description="C-type lectin" evidence="21">
    <location>
        <begin position="1426"/>
        <end position="1537"/>
    </location>
</feature>
<dbReference type="InterPro" id="IPR000772">
    <property type="entry name" value="Ricin_B_lectin"/>
</dbReference>
<evidence type="ECO:0000256" key="5">
    <source>
        <dbReference type="ARBA" id="ARBA00022583"/>
    </source>
</evidence>
<dbReference type="FunFam" id="3.10.100.10:FF:000023">
    <property type="entry name" value="Macrophage mannose receptor 1"/>
    <property type="match status" value="3"/>
</dbReference>
<dbReference type="FunFam" id="3.10.100.10:FF:000014">
    <property type="entry name" value="Macrophage mannose receptor 1"/>
    <property type="match status" value="1"/>
</dbReference>
<organism evidence="23 24">
    <name type="scientific">Zosterops borbonicus</name>
    <dbReference type="NCBI Taxonomy" id="364589"/>
    <lineage>
        <taxon>Eukaryota</taxon>
        <taxon>Metazoa</taxon>
        <taxon>Chordata</taxon>
        <taxon>Craniata</taxon>
        <taxon>Vertebrata</taxon>
        <taxon>Euteleostomi</taxon>
        <taxon>Archelosauria</taxon>
        <taxon>Archosauria</taxon>
        <taxon>Dinosauria</taxon>
        <taxon>Saurischia</taxon>
        <taxon>Theropoda</taxon>
        <taxon>Coelurosauria</taxon>
        <taxon>Aves</taxon>
        <taxon>Neognathae</taxon>
        <taxon>Neoaves</taxon>
        <taxon>Telluraves</taxon>
        <taxon>Australaves</taxon>
        <taxon>Passeriformes</taxon>
        <taxon>Sylvioidea</taxon>
        <taxon>Zosteropidae</taxon>
        <taxon>Zosterops</taxon>
    </lineage>
</organism>
<dbReference type="InterPro" id="IPR016186">
    <property type="entry name" value="C-type_lectin-like/link_sf"/>
</dbReference>
<evidence type="ECO:0000256" key="7">
    <source>
        <dbReference type="ARBA" id="ARBA00022729"/>
    </source>
</evidence>
<dbReference type="GO" id="GO:0006897">
    <property type="term" value="P:endocytosis"/>
    <property type="evidence" value="ECO:0007669"/>
    <property type="project" value="UniProtKB-KW"/>
</dbReference>
<dbReference type="FunFam" id="3.10.100.10:FF:000031">
    <property type="entry name" value="macrophage mannose receptor 1"/>
    <property type="match status" value="2"/>
</dbReference>
<evidence type="ECO:0000313" key="23">
    <source>
        <dbReference type="EMBL" id="TRZ24955.1"/>
    </source>
</evidence>
<keyword evidence="15" id="KW-0675">Receptor</keyword>
<feature type="disulfide bond" evidence="18">
    <location>
        <begin position="2722"/>
        <end position="2749"/>
    </location>
</feature>
<evidence type="ECO:0000256" key="8">
    <source>
        <dbReference type="ARBA" id="ARBA00022734"/>
    </source>
</evidence>
<dbReference type="InterPro" id="IPR050111">
    <property type="entry name" value="C-type_lectin/snaclec_domain"/>
</dbReference>
<name>A0A8K1GX73_9PASS</name>
<feature type="domain" description="C-type lectin" evidence="21">
    <location>
        <begin position="3340"/>
        <end position="3456"/>
    </location>
</feature>
<keyword evidence="5" id="KW-0254">Endocytosis</keyword>
<dbReference type="FunFam" id="3.10.100.10:FF:000016">
    <property type="entry name" value="macrophage mannose receptor 1"/>
    <property type="match status" value="3"/>
</dbReference>
<dbReference type="GO" id="GO:0031012">
    <property type="term" value="C:extracellular matrix"/>
    <property type="evidence" value="ECO:0007669"/>
    <property type="project" value="UniProtKB-ARBA"/>
</dbReference>
<keyword evidence="4" id="KW-1003">Cell membrane</keyword>
<dbReference type="GO" id="GO:0046873">
    <property type="term" value="F:metal ion transmembrane transporter activity"/>
    <property type="evidence" value="ECO:0007669"/>
    <property type="project" value="InterPro"/>
</dbReference>
<accession>A0A8K1GX73</accession>